<dbReference type="AlphaFoldDB" id="A0A6J6JM11"/>
<gene>
    <name evidence="1" type="ORF">UFOPK1960_01071</name>
</gene>
<proteinExistence type="predicted"/>
<name>A0A6J6JM11_9ZZZZ</name>
<dbReference type="EMBL" id="CAEZVL010000186">
    <property type="protein sequence ID" value="CAB4637384.1"/>
    <property type="molecule type" value="Genomic_DNA"/>
</dbReference>
<accession>A0A6J6JM11</accession>
<reference evidence="1" key="1">
    <citation type="submission" date="2020-05" db="EMBL/GenBank/DDBJ databases">
        <authorList>
            <person name="Chiriac C."/>
            <person name="Salcher M."/>
            <person name="Ghai R."/>
            <person name="Kavagutti S V."/>
        </authorList>
    </citation>
    <scope>NUCLEOTIDE SEQUENCE</scope>
</reference>
<evidence type="ECO:0000313" key="1">
    <source>
        <dbReference type="EMBL" id="CAB4637384.1"/>
    </source>
</evidence>
<sequence length="42" mass="4474">MLSKVPAAERQLLDVAVNVAADAVEKIILDGVDAAMNMYNTL</sequence>
<organism evidence="1">
    <name type="scientific">freshwater metagenome</name>
    <dbReference type="NCBI Taxonomy" id="449393"/>
    <lineage>
        <taxon>unclassified sequences</taxon>
        <taxon>metagenomes</taxon>
        <taxon>ecological metagenomes</taxon>
    </lineage>
</organism>
<protein>
    <submittedName>
        <fullName evidence="1">Unannotated protein</fullName>
    </submittedName>
</protein>